<dbReference type="GO" id="GO:0004298">
    <property type="term" value="F:threonine-type endopeptidase activity"/>
    <property type="evidence" value="ECO:0007669"/>
    <property type="project" value="TreeGrafter"/>
</dbReference>
<dbReference type="Ensembl" id="ENSCCNT00000020030.1">
    <property type="protein sequence ID" value="ENSCCNP00000015327.1"/>
    <property type="gene ID" value="ENSCCNG00000015720.1"/>
</dbReference>
<evidence type="ECO:0000256" key="2">
    <source>
        <dbReference type="SAM" id="MobiDB-lite"/>
    </source>
</evidence>
<dbReference type="PANTHER" id="PTHR24253:SF35">
    <property type="entry name" value="THREONINE PROTEASE PRSS50-RELATED"/>
    <property type="match status" value="1"/>
</dbReference>
<reference evidence="5" key="1">
    <citation type="submission" date="2023-09" db="UniProtKB">
        <authorList>
            <consortium name="Ensembl"/>
        </authorList>
    </citation>
    <scope>IDENTIFICATION</scope>
</reference>
<keyword evidence="3" id="KW-0732">Signal</keyword>
<dbReference type="FunFam" id="2.40.10.10:FF:000106">
    <property type="entry name" value="Probable threonine protease PRSS50"/>
    <property type="match status" value="1"/>
</dbReference>
<evidence type="ECO:0000259" key="4">
    <source>
        <dbReference type="PROSITE" id="PS50240"/>
    </source>
</evidence>
<feature type="signal peptide" evidence="3">
    <location>
        <begin position="1"/>
        <end position="45"/>
    </location>
</feature>
<dbReference type="PRINTS" id="PR00722">
    <property type="entry name" value="CHYMOTRYPSIN"/>
</dbReference>
<dbReference type="Gene3D" id="2.40.10.10">
    <property type="entry name" value="Trypsin-like serine proteases"/>
    <property type="match status" value="2"/>
</dbReference>
<dbReference type="InterPro" id="IPR001314">
    <property type="entry name" value="Peptidase_S1A"/>
</dbReference>
<dbReference type="InterPro" id="IPR001254">
    <property type="entry name" value="Trypsin_dom"/>
</dbReference>
<dbReference type="AlphaFoldDB" id="A0A8C0WUQ8"/>
<evidence type="ECO:0000256" key="1">
    <source>
        <dbReference type="ARBA" id="ARBA00023157"/>
    </source>
</evidence>
<dbReference type="SMART" id="SM00020">
    <property type="entry name" value="Tryp_SPc"/>
    <property type="match status" value="1"/>
</dbReference>
<dbReference type="GO" id="GO:0006508">
    <property type="term" value="P:proteolysis"/>
    <property type="evidence" value="ECO:0007669"/>
    <property type="project" value="InterPro"/>
</dbReference>
<dbReference type="CDD" id="cd00190">
    <property type="entry name" value="Tryp_SPc"/>
    <property type="match status" value="1"/>
</dbReference>
<dbReference type="InterPro" id="IPR009003">
    <property type="entry name" value="Peptidase_S1_PA"/>
</dbReference>
<name>A0A8C0WUQ8_CASCN</name>
<sequence length="425" mass="46815">MEPWCWTRARGQGPQGPRASAPSHARVLLLLFLLLLLPTRPDSTGLDPDSTGLDRPPHRPPLICSCPSTGELQGALSTAAPGVPCAPRATFPWGGPRFPRQAEATETETTPVSTAKPTLIPGEIGTLGMLDRVGLSVIKLSLSSSACGFSYERDPTLRDPEAMTRRWPWMVSVQANGVHICAGTLIASQWVLAVAHCLTQPRVNYTVRVGSPWIDQMTKTSSDIAVLQVIVHSRYRSERYWSWVGRANDIGLLKLQQVLQYSKYVWPVCLPGLEYEVQDGSICTVTGWGSSKDGFQFQTLQEKEVSILKNRECEDFYHRSSRIPSLVRIMTSQMVCASDTSREQFCYEMTGEPLVCSSENVWYLVGMVSWGAGCKKSEAPPIFLKVSSYQPWIWDHLSGQSLALPAPSRALLLALSLPLSLLAAL</sequence>
<dbReference type="SUPFAM" id="SSF50494">
    <property type="entry name" value="Trypsin-like serine proteases"/>
    <property type="match status" value="1"/>
</dbReference>
<dbReference type="Pfam" id="PF00089">
    <property type="entry name" value="Trypsin"/>
    <property type="match status" value="1"/>
</dbReference>
<evidence type="ECO:0000256" key="3">
    <source>
        <dbReference type="SAM" id="SignalP"/>
    </source>
</evidence>
<keyword evidence="1" id="KW-1015">Disulfide bond</keyword>
<dbReference type="InterPro" id="IPR043504">
    <property type="entry name" value="Peptidase_S1_PA_chymotrypsin"/>
</dbReference>
<accession>A0A8C0WUQ8</accession>
<dbReference type="GO" id="GO:0004252">
    <property type="term" value="F:serine-type endopeptidase activity"/>
    <property type="evidence" value="ECO:0007669"/>
    <property type="project" value="InterPro"/>
</dbReference>
<dbReference type="PANTHER" id="PTHR24253">
    <property type="entry name" value="TRANSMEMBRANE PROTEASE SERINE"/>
    <property type="match status" value="1"/>
</dbReference>
<dbReference type="GO" id="GO:0005783">
    <property type="term" value="C:endoplasmic reticulum"/>
    <property type="evidence" value="ECO:0007669"/>
    <property type="project" value="TreeGrafter"/>
</dbReference>
<feature type="domain" description="Peptidase S1" evidence="4">
    <location>
        <begin position="119"/>
        <end position="398"/>
    </location>
</feature>
<feature type="region of interest" description="Disordered" evidence="2">
    <location>
        <begin position="1"/>
        <end position="20"/>
    </location>
</feature>
<organism evidence="5">
    <name type="scientific">Castor canadensis</name>
    <name type="common">American beaver</name>
    <dbReference type="NCBI Taxonomy" id="51338"/>
    <lineage>
        <taxon>Eukaryota</taxon>
        <taxon>Metazoa</taxon>
        <taxon>Chordata</taxon>
        <taxon>Craniata</taxon>
        <taxon>Vertebrata</taxon>
        <taxon>Euteleostomi</taxon>
        <taxon>Mammalia</taxon>
        <taxon>Eutheria</taxon>
        <taxon>Euarchontoglires</taxon>
        <taxon>Glires</taxon>
        <taxon>Rodentia</taxon>
        <taxon>Castorimorpha</taxon>
        <taxon>Castoridae</taxon>
        <taxon>Castor</taxon>
    </lineage>
</organism>
<dbReference type="PROSITE" id="PS50240">
    <property type="entry name" value="TRYPSIN_DOM"/>
    <property type="match status" value="1"/>
</dbReference>
<evidence type="ECO:0000313" key="5">
    <source>
        <dbReference type="Ensembl" id="ENSCCNP00000015327.1"/>
    </source>
</evidence>
<proteinExistence type="predicted"/>
<feature type="chain" id="PRO_5034698651" description="Peptidase S1 domain-containing protein" evidence="3">
    <location>
        <begin position="46"/>
        <end position="425"/>
    </location>
</feature>
<protein>
    <recommendedName>
        <fullName evidence="4">Peptidase S1 domain-containing protein</fullName>
    </recommendedName>
</protein>